<comment type="caution">
    <text evidence="1">The sequence shown here is derived from an EMBL/GenBank/DDBJ whole genome shotgun (WGS) entry which is preliminary data.</text>
</comment>
<proteinExistence type="predicted"/>
<dbReference type="EMBL" id="CACRXK020000081">
    <property type="protein sequence ID" value="CAB3977941.1"/>
    <property type="molecule type" value="Genomic_DNA"/>
</dbReference>
<keyword evidence="2" id="KW-1185">Reference proteome</keyword>
<dbReference type="AlphaFoldDB" id="A0A7D9D6D9"/>
<evidence type="ECO:0000313" key="1">
    <source>
        <dbReference type="EMBL" id="CAB3977941.1"/>
    </source>
</evidence>
<gene>
    <name evidence="1" type="ORF">PACLA_8A074382</name>
</gene>
<dbReference type="Proteomes" id="UP001152795">
    <property type="component" value="Unassembled WGS sequence"/>
</dbReference>
<reference evidence="1" key="1">
    <citation type="submission" date="2020-04" db="EMBL/GenBank/DDBJ databases">
        <authorList>
            <person name="Alioto T."/>
            <person name="Alioto T."/>
            <person name="Gomez Garrido J."/>
        </authorList>
    </citation>
    <scope>NUCLEOTIDE SEQUENCE</scope>
    <source>
        <strain evidence="1">A484AB</strain>
    </source>
</reference>
<protein>
    <submittedName>
        <fullName evidence="1">Uncharacterized protein</fullName>
    </submittedName>
</protein>
<accession>A0A7D9D6D9</accession>
<organism evidence="1 2">
    <name type="scientific">Paramuricea clavata</name>
    <name type="common">Red gorgonian</name>
    <name type="synonym">Violescent sea-whip</name>
    <dbReference type="NCBI Taxonomy" id="317549"/>
    <lineage>
        <taxon>Eukaryota</taxon>
        <taxon>Metazoa</taxon>
        <taxon>Cnidaria</taxon>
        <taxon>Anthozoa</taxon>
        <taxon>Octocorallia</taxon>
        <taxon>Malacalcyonacea</taxon>
        <taxon>Plexauridae</taxon>
        <taxon>Paramuricea</taxon>
    </lineage>
</organism>
<name>A0A7D9D6D9_PARCT</name>
<evidence type="ECO:0000313" key="2">
    <source>
        <dbReference type="Proteomes" id="UP001152795"/>
    </source>
</evidence>
<sequence length="274" mass="31821">MVENNLISIFFRCSSDEIKDIVVQLPCDTVLDDEPLAVLQTIASDYKFFDFYLRVGREQRIQLAGGRLWPTVIVDGVMRTIPSFYIYLIAVTKCENGDRYITIGVVHWLFGIYAELEIDYRIYPETFKPQPGYKVTSIYLPSVTFDSVGFDIDYVNEQQQLTVLEARDFVAGVVDTLITYINENYQTDYRTVTVEFEKEHGIAISKRLTQILIYHQKLVHIVQDWRIKNCSCTRNDQICHCGLYTSRDIVRCRKLYFKDAGLLVSDAVYFTTSR</sequence>